<dbReference type="Proteomes" id="UP000618931">
    <property type="component" value="Unassembled WGS sequence"/>
</dbReference>
<dbReference type="InterPro" id="IPR039340">
    <property type="entry name" value="Tfc4/TFIIIC-102/Sfc4"/>
</dbReference>
<protein>
    <submittedName>
        <fullName evidence="2">DUF4365 domain-containing protein</fullName>
    </submittedName>
</protein>
<proteinExistence type="predicted"/>
<keyword evidence="3" id="KW-1185">Reference proteome</keyword>
<sequence length="650" mass="72375">MAKRPISHQLEDKSRGRFKDILPDAWILRTQTPDYGLDEQVQIVEDELVTPLLFAVQLKATEKTIKKKTFKFSTERLRDYAALSFPVMIAVYDAAKDCFYYTWAHHLRQRLNRRTAAAWLVQDSIAIPLDAPLDVQAIPAVVAEVSSFYAQLRSDGQALPVPIAFEYDTDSEAAYQQFIASLGAIGYSLRSVTRSQANLTLIFSKAGLALLHEDSKIEFPSPEENEWTSAALALLAIGLAWVSRARLSLDCLQQLVATHATLPESIEYVLSSTPLLSIAYGSGHRTSEAQLLAETLLEMGNIDFGLILGSSYVFDDRHTPQHVLKASRLLKHALALTPEDSQRATMLYSLANNCRSRGEFREALSYYFQAGRASEGYHSKNYWWAEGAGCLFKLGKYRLAERFYRKALTLPGQENVFNQVLLADTLFHQGCFRQAAQQLEDYMNQHPPTAFAVILYHVSTALAARFGEQPRDANGARQLYFAPWGPATSVADLPPERAEQALQLDPLFEPAYFTLGVQAAQRGEKREAAWHFLLAAFLNPNDIAAWLNSCTLFIGQDEEESVLSLETAVFARAYVVHGPALGTELMKSATNSGISSSKAKEGAKALVELARKCEALYPEPSATFFRIPDLQQPEENGGFWLSKDSIPDIL</sequence>
<dbReference type="RefSeq" id="WP_196292826.1">
    <property type="nucleotide sequence ID" value="NZ_JADQDM010000003.1"/>
</dbReference>
<feature type="domain" description="DUF4365" evidence="1">
    <location>
        <begin position="12"/>
        <end position="101"/>
    </location>
</feature>
<name>A0ABS0I347_9BACT</name>
<dbReference type="InterPro" id="IPR025375">
    <property type="entry name" value="DUF4365"/>
</dbReference>
<dbReference type="InterPro" id="IPR019734">
    <property type="entry name" value="TPR_rpt"/>
</dbReference>
<organism evidence="2 3">
    <name type="scientific">Hymenobacter ruricola</name>
    <dbReference type="NCBI Taxonomy" id="2791023"/>
    <lineage>
        <taxon>Bacteria</taxon>
        <taxon>Pseudomonadati</taxon>
        <taxon>Bacteroidota</taxon>
        <taxon>Cytophagia</taxon>
        <taxon>Cytophagales</taxon>
        <taxon>Hymenobacteraceae</taxon>
        <taxon>Hymenobacter</taxon>
    </lineage>
</organism>
<dbReference type="Gene3D" id="1.25.40.10">
    <property type="entry name" value="Tetratricopeptide repeat domain"/>
    <property type="match status" value="2"/>
</dbReference>
<comment type="caution">
    <text evidence="2">The sequence shown here is derived from an EMBL/GenBank/DDBJ whole genome shotgun (WGS) entry which is preliminary data.</text>
</comment>
<evidence type="ECO:0000313" key="2">
    <source>
        <dbReference type="EMBL" id="MBF9221380.1"/>
    </source>
</evidence>
<gene>
    <name evidence="2" type="ORF">I2H31_09710</name>
</gene>
<dbReference type="EMBL" id="JADQDM010000003">
    <property type="protein sequence ID" value="MBF9221380.1"/>
    <property type="molecule type" value="Genomic_DNA"/>
</dbReference>
<reference evidence="2 3" key="1">
    <citation type="submission" date="2020-11" db="EMBL/GenBank/DDBJ databases">
        <authorList>
            <person name="Kim M.K."/>
        </authorList>
    </citation>
    <scope>NUCLEOTIDE SEQUENCE [LARGE SCALE GENOMIC DNA]</scope>
    <source>
        <strain evidence="2 3">BT662</strain>
    </source>
</reference>
<evidence type="ECO:0000259" key="1">
    <source>
        <dbReference type="Pfam" id="PF14280"/>
    </source>
</evidence>
<evidence type="ECO:0000313" key="3">
    <source>
        <dbReference type="Proteomes" id="UP000618931"/>
    </source>
</evidence>
<dbReference type="InterPro" id="IPR011990">
    <property type="entry name" value="TPR-like_helical_dom_sf"/>
</dbReference>
<dbReference type="PANTHER" id="PTHR23082:SF0">
    <property type="entry name" value="GENERAL TRANSCRIPTION FACTOR 3C POLYPEPTIDE 3"/>
    <property type="match status" value="1"/>
</dbReference>
<dbReference type="PANTHER" id="PTHR23082">
    <property type="entry name" value="TRANSCRIPTION INITIATION FACTOR IIIC TFIIIC , POLYPEPTIDE 3-RELATED"/>
    <property type="match status" value="1"/>
</dbReference>
<dbReference type="Pfam" id="PF14280">
    <property type="entry name" value="DUF4365"/>
    <property type="match status" value="1"/>
</dbReference>
<dbReference type="SUPFAM" id="SSF48452">
    <property type="entry name" value="TPR-like"/>
    <property type="match status" value="1"/>
</dbReference>
<accession>A0ABS0I347</accession>
<dbReference type="SMART" id="SM00028">
    <property type="entry name" value="TPR"/>
    <property type="match status" value="3"/>
</dbReference>